<proteinExistence type="predicted"/>
<protein>
    <submittedName>
        <fullName evidence="1">Uncharacterized protein</fullName>
    </submittedName>
</protein>
<dbReference type="EMBL" id="CP060139">
    <property type="protein sequence ID" value="QNR25595.1"/>
    <property type="molecule type" value="Genomic_DNA"/>
</dbReference>
<evidence type="ECO:0000313" key="1">
    <source>
        <dbReference type="EMBL" id="QNR25595.1"/>
    </source>
</evidence>
<dbReference type="KEGG" id="chyd:H4K34_07060"/>
<sequence>MRIYLLSILAIISFQLKAQSHDLNVNLGAGFIPKLETTSGYYLFDLSPLSRIGYTYTFSSSRTYQFSLGGYLGFQNIRSQYTRLSDGSSIDYVNPLYEIGFSPSIGLKLFENRRLSSISGVKIYFGGISNNFEAPILFAIRPHVYSTLFFGRNGAKKNGLSLELGLNYIFQTLLKNQYTLSLGYIRRLG</sequence>
<name>A0A7H0VIP7_9FLAO</name>
<dbReference type="AlphaFoldDB" id="A0A7H0VIP7"/>
<organism evidence="1 2">
    <name type="scientific">Croceimicrobium hydrocarbonivorans</name>
    <dbReference type="NCBI Taxonomy" id="2761580"/>
    <lineage>
        <taxon>Bacteria</taxon>
        <taxon>Pseudomonadati</taxon>
        <taxon>Bacteroidota</taxon>
        <taxon>Flavobacteriia</taxon>
        <taxon>Flavobacteriales</taxon>
        <taxon>Owenweeksiaceae</taxon>
        <taxon>Croceimicrobium</taxon>
    </lineage>
</organism>
<gene>
    <name evidence="1" type="ORF">H4K34_07060</name>
</gene>
<keyword evidence="2" id="KW-1185">Reference proteome</keyword>
<evidence type="ECO:0000313" key="2">
    <source>
        <dbReference type="Proteomes" id="UP000516305"/>
    </source>
</evidence>
<dbReference type="Proteomes" id="UP000516305">
    <property type="component" value="Chromosome"/>
</dbReference>
<reference evidence="1 2" key="1">
    <citation type="submission" date="2020-08" db="EMBL/GenBank/DDBJ databases">
        <title>Croceimicrobium hydrocarbonivorans gen. nov., sp. nov., a novel marine bacterium isolated from a bacterial consortium that degrades polyethylene terephthalate.</title>
        <authorList>
            <person name="Liu R."/>
        </authorList>
    </citation>
    <scope>NUCLEOTIDE SEQUENCE [LARGE SCALE GENOMIC DNA]</scope>
    <source>
        <strain evidence="1 2">A20-9</strain>
    </source>
</reference>
<dbReference type="RefSeq" id="WP_210760122.1">
    <property type="nucleotide sequence ID" value="NZ_CP060139.1"/>
</dbReference>
<accession>A0A7H0VIP7</accession>